<name>A0AAW5B212_9BACI</name>
<dbReference type="InterPro" id="IPR013324">
    <property type="entry name" value="RNA_pol_sigma_r3/r4-like"/>
</dbReference>
<reference evidence="1 2" key="1">
    <citation type="journal article" date="2022" name="Evol. Bioinform. Online">
        <title>Draft Genome Sequence of Oceanobacillus jordanicus Strain GSFE11, a Halotolerant Plant Growth-Promoting Bacterial Endophyte Isolated From the Jordan Valley.</title>
        <authorList>
            <person name="Alhindi T."/>
            <person name="Albdaiwi R."/>
        </authorList>
    </citation>
    <scope>NUCLEOTIDE SEQUENCE [LARGE SCALE GENOMIC DNA]</scope>
    <source>
        <strain evidence="1 2">GSFE11</strain>
    </source>
</reference>
<dbReference type="RefSeq" id="WP_238017206.1">
    <property type="nucleotide sequence ID" value="NZ_JAIFZM010000001.1"/>
</dbReference>
<dbReference type="SUPFAM" id="SSF88659">
    <property type="entry name" value="Sigma3 and sigma4 domains of RNA polymerase sigma factors"/>
    <property type="match status" value="1"/>
</dbReference>
<dbReference type="AlphaFoldDB" id="A0AAW5B212"/>
<comment type="caution">
    <text evidence="1">The sequence shown here is derived from an EMBL/GenBank/DDBJ whole genome shotgun (WGS) entry which is preliminary data.</text>
</comment>
<accession>A0AAW5B212</accession>
<proteinExistence type="predicted"/>
<gene>
    <name evidence="1" type="ORF">K3T81_00040</name>
</gene>
<evidence type="ECO:0008006" key="3">
    <source>
        <dbReference type="Google" id="ProtNLM"/>
    </source>
</evidence>
<dbReference type="EMBL" id="JAIFZM010000001">
    <property type="protein sequence ID" value="MCG3417522.1"/>
    <property type="molecule type" value="Genomic_DNA"/>
</dbReference>
<keyword evidence="2" id="KW-1185">Reference proteome</keyword>
<sequence length="148" mass="17244">MNGSLRKAEKDEIKKLETHLKNYTTYKVAISIIKKQLNHLVPGFDSRYEVDGKVTIESLGEELDRLSNVKVLKLYEEWLHYHIIVTSIEEAIAELEETESQFVTSRYLKGKTIVQTSFDLGYSEKYVFNIRKVTLNKLLISLRCLIFL</sequence>
<protein>
    <recommendedName>
        <fullName evidence="3">Transcriptional regulator</fullName>
    </recommendedName>
</protein>
<evidence type="ECO:0000313" key="1">
    <source>
        <dbReference type="EMBL" id="MCG3417522.1"/>
    </source>
</evidence>
<evidence type="ECO:0000313" key="2">
    <source>
        <dbReference type="Proteomes" id="UP001199631"/>
    </source>
</evidence>
<dbReference type="Proteomes" id="UP001199631">
    <property type="component" value="Unassembled WGS sequence"/>
</dbReference>
<organism evidence="1 2">
    <name type="scientific">Oceanobacillus jordanicus</name>
    <dbReference type="NCBI Taxonomy" id="2867266"/>
    <lineage>
        <taxon>Bacteria</taxon>
        <taxon>Bacillati</taxon>
        <taxon>Bacillota</taxon>
        <taxon>Bacilli</taxon>
        <taxon>Bacillales</taxon>
        <taxon>Bacillaceae</taxon>
        <taxon>Oceanobacillus</taxon>
    </lineage>
</organism>